<feature type="non-terminal residue" evidence="1">
    <location>
        <position position="41"/>
    </location>
</feature>
<evidence type="ECO:0000313" key="1">
    <source>
        <dbReference type="EMBL" id="MCI11965.1"/>
    </source>
</evidence>
<proteinExistence type="predicted"/>
<keyword evidence="2" id="KW-1185">Reference proteome</keyword>
<evidence type="ECO:0000313" key="2">
    <source>
        <dbReference type="Proteomes" id="UP000265520"/>
    </source>
</evidence>
<accession>A0A392PM46</accession>
<sequence length="41" mass="4758">MEDKCDHTTMGKTQEEINNEVVRRQLKELASLVNIVLKNTE</sequence>
<reference evidence="1 2" key="1">
    <citation type="journal article" date="2018" name="Front. Plant Sci.">
        <title>Red Clover (Trifolium pratense) and Zigzag Clover (T. medium) - A Picture of Genomic Similarities and Differences.</title>
        <authorList>
            <person name="Dluhosova J."/>
            <person name="Istvanek J."/>
            <person name="Nedelnik J."/>
            <person name="Repkova J."/>
        </authorList>
    </citation>
    <scope>NUCLEOTIDE SEQUENCE [LARGE SCALE GENOMIC DNA]</scope>
    <source>
        <strain evidence="2">cv. 10/8</strain>
        <tissue evidence="1">Leaf</tissue>
    </source>
</reference>
<comment type="caution">
    <text evidence="1">The sequence shown here is derived from an EMBL/GenBank/DDBJ whole genome shotgun (WGS) entry which is preliminary data.</text>
</comment>
<dbReference type="Proteomes" id="UP000265520">
    <property type="component" value="Unassembled WGS sequence"/>
</dbReference>
<dbReference type="EMBL" id="LXQA010082229">
    <property type="protein sequence ID" value="MCI11965.1"/>
    <property type="molecule type" value="Genomic_DNA"/>
</dbReference>
<name>A0A392PM46_9FABA</name>
<organism evidence="1 2">
    <name type="scientific">Trifolium medium</name>
    <dbReference type="NCBI Taxonomy" id="97028"/>
    <lineage>
        <taxon>Eukaryota</taxon>
        <taxon>Viridiplantae</taxon>
        <taxon>Streptophyta</taxon>
        <taxon>Embryophyta</taxon>
        <taxon>Tracheophyta</taxon>
        <taxon>Spermatophyta</taxon>
        <taxon>Magnoliopsida</taxon>
        <taxon>eudicotyledons</taxon>
        <taxon>Gunneridae</taxon>
        <taxon>Pentapetalae</taxon>
        <taxon>rosids</taxon>
        <taxon>fabids</taxon>
        <taxon>Fabales</taxon>
        <taxon>Fabaceae</taxon>
        <taxon>Papilionoideae</taxon>
        <taxon>50 kb inversion clade</taxon>
        <taxon>NPAAA clade</taxon>
        <taxon>Hologalegina</taxon>
        <taxon>IRL clade</taxon>
        <taxon>Trifolieae</taxon>
        <taxon>Trifolium</taxon>
    </lineage>
</organism>
<dbReference type="AlphaFoldDB" id="A0A392PM46"/>
<protein>
    <submittedName>
        <fullName evidence="1">Uncharacterized protein</fullName>
    </submittedName>
</protein>